<dbReference type="Proteomes" id="UP000614272">
    <property type="component" value="Unassembled WGS sequence"/>
</dbReference>
<keyword evidence="2" id="KW-1185">Reference proteome</keyword>
<comment type="caution">
    <text evidence="1">The sequence shown here is derived from an EMBL/GenBank/DDBJ whole genome shotgun (WGS) entry which is preliminary data.</text>
</comment>
<sequence length="57" mass="6590">MSRKTPQFSQESSVMLDTLREAVQQTLERKRKLGEYAVFWQDGKVVFVGEDAPKQES</sequence>
<organism evidence="1 2">
    <name type="scientific">Lacimicrobium alkaliphilum</name>
    <dbReference type="NCBI Taxonomy" id="1526571"/>
    <lineage>
        <taxon>Bacteria</taxon>
        <taxon>Pseudomonadati</taxon>
        <taxon>Pseudomonadota</taxon>
        <taxon>Gammaproteobacteria</taxon>
        <taxon>Alteromonadales</taxon>
        <taxon>Alteromonadaceae</taxon>
        <taxon>Lacimicrobium</taxon>
    </lineage>
</organism>
<evidence type="ECO:0000313" key="2">
    <source>
        <dbReference type="Proteomes" id="UP000614272"/>
    </source>
</evidence>
<accession>A0ABQ1R468</accession>
<protein>
    <submittedName>
        <fullName evidence="1">Uncharacterized protein</fullName>
    </submittedName>
</protein>
<gene>
    <name evidence="1" type="ORF">GCM10011357_11200</name>
</gene>
<dbReference type="EMBL" id="BMGJ01000003">
    <property type="protein sequence ID" value="GGD57549.1"/>
    <property type="molecule type" value="Genomic_DNA"/>
</dbReference>
<dbReference type="RefSeq" id="WP_180237120.1">
    <property type="nucleotide sequence ID" value="NZ_BMGJ01000003.1"/>
</dbReference>
<name>A0ABQ1R468_9ALTE</name>
<reference evidence="2" key="1">
    <citation type="journal article" date="2019" name="Int. J. Syst. Evol. Microbiol.">
        <title>The Global Catalogue of Microorganisms (GCM) 10K type strain sequencing project: providing services to taxonomists for standard genome sequencing and annotation.</title>
        <authorList>
            <consortium name="The Broad Institute Genomics Platform"/>
            <consortium name="The Broad Institute Genome Sequencing Center for Infectious Disease"/>
            <person name="Wu L."/>
            <person name="Ma J."/>
        </authorList>
    </citation>
    <scope>NUCLEOTIDE SEQUENCE [LARGE SCALE GENOMIC DNA]</scope>
    <source>
        <strain evidence="2">CGMCC 1.12923</strain>
    </source>
</reference>
<proteinExistence type="predicted"/>
<evidence type="ECO:0000313" key="1">
    <source>
        <dbReference type="EMBL" id="GGD57549.1"/>
    </source>
</evidence>